<keyword evidence="3" id="KW-1185">Reference proteome</keyword>
<evidence type="ECO:0000259" key="1">
    <source>
        <dbReference type="Pfam" id="PF03235"/>
    </source>
</evidence>
<evidence type="ECO:0000313" key="2">
    <source>
        <dbReference type="EMBL" id="EFI95909.1"/>
    </source>
</evidence>
<dbReference type="PANTHER" id="PTHR39639:SF1">
    <property type="entry name" value="DUF262 DOMAIN-CONTAINING PROTEIN"/>
    <property type="match status" value="1"/>
</dbReference>
<dbReference type="STRING" id="578458.D8Q6T0"/>
<dbReference type="VEuPathDB" id="FungiDB:SCHCODRAFT_02505173"/>
<accession>D8Q6T0</accession>
<dbReference type="InParanoid" id="D8Q6T0"/>
<protein>
    <recommendedName>
        <fullName evidence="1">GmrSD restriction endonucleases N-terminal domain-containing protein</fullName>
    </recommendedName>
</protein>
<dbReference type="Pfam" id="PF03235">
    <property type="entry name" value="GmrSD_N"/>
    <property type="match status" value="1"/>
</dbReference>
<dbReference type="AlphaFoldDB" id="D8Q6T0"/>
<dbReference type="PANTHER" id="PTHR39639">
    <property type="entry name" value="CHROMOSOME 16, WHOLE GENOME SHOTGUN SEQUENCE"/>
    <property type="match status" value="1"/>
</dbReference>
<dbReference type="HOGENOM" id="CLU_1256687_0_0_1"/>
<dbReference type="InterPro" id="IPR004919">
    <property type="entry name" value="GmrSD_N"/>
</dbReference>
<sequence length="220" mass="25948">MDRPRIIKLQPAHTAHSSDEDWSDEEKEFAFLERTFERPMAASYTLSSLRNQLDPVYGDLNLDPSYRRRASSLSVLATISSSPRCDLISDTPPWDDEKQMRFIDTLFRGIYAPSIIFAPANVRNSRRYKRVCIDGKQRLTAIYRFMEGEIPCKDPATGNRYWYKVKRGEEASEKKVISEQYRRRFDTTMVIAIEYKKLLNEAQQREIHEVRPSRRDKEYH</sequence>
<gene>
    <name evidence="2" type="ORF">SCHCODRAFT_109511</name>
</gene>
<organism evidence="3">
    <name type="scientific">Schizophyllum commune (strain H4-8 / FGSC 9210)</name>
    <name type="common">Split gill fungus</name>
    <dbReference type="NCBI Taxonomy" id="578458"/>
    <lineage>
        <taxon>Eukaryota</taxon>
        <taxon>Fungi</taxon>
        <taxon>Dikarya</taxon>
        <taxon>Basidiomycota</taxon>
        <taxon>Agaricomycotina</taxon>
        <taxon>Agaricomycetes</taxon>
        <taxon>Agaricomycetidae</taxon>
        <taxon>Agaricales</taxon>
        <taxon>Schizophyllaceae</taxon>
        <taxon>Schizophyllum</taxon>
    </lineage>
</organism>
<dbReference type="Proteomes" id="UP000007431">
    <property type="component" value="Unassembled WGS sequence"/>
</dbReference>
<evidence type="ECO:0000313" key="3">
    <source>
        <dbReference type="Proteomes" id="UP000007431"/>
    </source>
</evidence>
<dbReference type="EMBL" id="GL377307">
    <property type="protein sequence ID" value="EFI95909.1"/>
    <property type="molecule type" value="Genomic_DNA"/>
</dbReference>
<feature type="domain" description="GmrSD restriction endonucleases N-terminal" evidence="1">
    <location>
        <begin position="94"/>
        <end position="198"/>
    </location>
</feature>
<feature type="non-terminal residue" evidence="2">
    <location>
        <position position="220"/>
    </location>
</feature>
<name>D8Q6T0_SCHCM</name>
<proteinExistence type="predicted"/>
<reference evidence="2 3" key="1">
    <citation type="journal article" date="2010" name="Nat. Biotechnol.">
        <title>Genome sequence of the model mushroom Schizophyllum commune.</title>
        <authorList>
            <person name="Ohm R.A."/>
            <person name="de Jong J.F."/>
            <person name="Lugones L.G."/>
            <person name="Aerts A."/>
            <person name="Kothe E."/>
            <person name="Stajich J.E."/>
            <person name="de Vries R.P."/>
            <person name="Record E."/>
            <person name="Levasseur A."/>
            <person name="Baker S.E."/>
            <person name="Bartholomew K.A."/>
            <person name="Coutinho P.M."/>
            <person name="Erdmann S."/>
            <person name="Fowler T.J."/>
            <person name="Gathman A.C."/>
            <person name="Lombard V."/>
            <person name="Henrissat B."/>
            <person name="Knabe N."/>
            <person name="Kuees U."/>
            <person name="Lilly W.W."/>
            <person name="Lindquist E."/>
            <person name="Lucas S."/>
            <person name="Magnuson J.K."/>
            <person name="Piumi F."/>
            <person name="Raudaskoski M."/>
            <person name="Salamov A."/>
            <person name="Schmutz J."/>
            <person name="Schwarze F.W.M.R."/>
            <person name="vanKuyk P.A."/>
            <person name="Horton J.S."/>
            <person name="Grigoriev I.V."/>
            <person name="Woesten H.A.B."/>
        </authorList>
    </citation>
    <scope>NUCLEOTIDE SEQUENCE [LARGE SCALE GENOMIC DNA]</scope>
    <source>
        <strain evidence="3">H4-8 / FGSC 9210</strain>
    </source>
</reference>